<comment type="caution">
    <text evidence="2">The sequence shown here is derived from an EMBL/GenBank/DDBJ whole genome shotgun (WGS) entry which is preliminary data.</text>
</comment>
<organism evidence="2 3">
    <name type="scientific">Paenibacillus plantiphilus</name>
    <dbReference type="NCBI Taxonomy" id="2905650"/>
    <lineage>
        <taxon>Bacteria</taxon>
        <taxon>Bacillati</taxon>
        <taxon>Bacillota</taxon>
        <taxon>Bacilli</taxon>
        <taxon>Bacillales</taxon>
        <taxon>Paenibacillaceae</taxon>
        <taxon>Paenibacillus</taxon>
    </lineage>
</organism>
<dbReference type="EMBL" id="CAKMMF010000017">
    <property type="protein sequence ID" value="CAH1210058.1"/>
    <property type="molecule type" value="Genomic_DNA"/>
</dbReference>
<name>A0ABM9CCG2_9BACL</name>
<protein>
    <recommendedName>
        <fullName evidence="4">Secreted protein</fullName>
    </recommendedName>
</protein>
<keyword evidence="1" id="KW-0732">Signal</keyword>
<evidence type="ECO:0000256" key="1">
    <source>
        <dbReference type="SAM" id="SignalP"/>
    </source>
</evidence>
<dbReference type="Proteomes" id="UP000838686">
    <property type="component" value="Unassembled WGS sequence"/>
</dbReference>
<sequence length="151" mass="16077">MLTKKFKSFIMASLVLCMVFAPISAQAGSNTGPTGTATLTYAYDYFYWTVYPNFPSGSSGSTNGTGTINIYKIVGGSEVHDRLINIGHVNPGTTSSVTGSRPCGLAPGTYKAYLTAHVTMNNSPYHTVSLPIPSETFTITSFTSTPCYNGF</sequence>
<evidence type="ECO:0000313" key="3">
    <source>
        <dbReference type="Proteomes" id="UP000838686"/>
    </source>
</evidence>
<keyword evidence="3" id="KW-1185">Reference proteome</keyword>
<dbReference type="RefSeq" id="WP_236343477.1">
    <property type="nucleotide sequence ID" value="NZ_CAKMMF010000017.1"/>
</dbReference>
<feature type="signal peptide" evidence="1">
    <location>
        <begin position="1"/>
        <end position="27"/>
    </location>
</feature>
<proteinExistence type="predicted"/>
<accession>A0ABM9CCG2</accession>
<reference evidence="2" key="1">
    <citation type="submission" date="2022-01" db="EMBL/GenBank/DDBJ databases">
        <authorList>
            <person name="Criscuolo A."/>
        </authorList>
    </citation>
    <scope>NUCLEOTIDE SEQUENCE</scope>
    <source>
        <strain evidence="2">CIP111893</strain>
    </source>
</reference>
<evidence type="ECO:0008006" key="4">
    <source>
        <dbReference type="Google" id="ProtNLM"/>
    </source>
</evidence>
<feature type="chain" id="PRO_5046103554" description="Secreted protein" evidence="1">
    <location>
        <begin position="28"/>
        <end position="151"/>
    </location>
</feature>
<evidence type="ECO:0000313" key="2">
    <source>
        <dbReference type="EMBL" id="CAH1210058.1"/>
    </source>
</evidence>
<gene>
    <name evidence="2" type="ORF">PAECIP111893_03128</name>
</gene>